<dbReference type="InParanoid" id="A0A7R8UVK0"/>
<feature type="domain" description="RRM" evidence="5">
    <location>
        <begin position="1"/>
        <end position="51"/>
    </location>
</feature>
<dbReference type="AlphaFoldDB" id="A0A7R8UVK0"/>
<name>A0A7R8UVK0_HERIL</name>
<dbReference type="Pfam" id="PF00076">
    <property type="entry name" value="RRM_1"/>
    <property type="match status" value="1"/>
</dbReference>
<feature type="region of interest" description="Disordered" evidence="4">
    <location>
        <begin position="120"/>
        <end position="162"/>
    </location>
</feature>
<accession>A0A7R8UVK0</accession>
<dbReference type="OrthoDB" id="6730379at2759"/>
<evidence type="ECO:0000313" key="6">
    <source>
        <dbReference type="EMBL" id="CAD7087930.1"/>
    </source>
</evidence>
<evidence type="ECO:0000259" key="5">
    <source>
        <dbReference type="PROSITE" id="PS50102"/>
    </source>
</evidence>
<dbReference type="SUPFAM" id="SSF54928">
    <property type="entry name" value="RNA-binding domain, RBD"/>
    <property type="match status" value="1"/>
</dbReference>
<sequence length="162" mass="18282">MLFHKSGPQVGQPRGYAFVTYKTTKESAIALEKLNGKLIGSKHVVVRLAKNINYDELERPKPKIEIPVLAAGASKDRKISKEVAIQAIEAKLKMLENKSDDFEINKTSATEIPLIQKYQYNKMGGGGSTDPSSKQQTSSRYHYTKSRQSSRPYNKTQRHSRR</sequence>
<dbReference type="Gene3D" id="3.30.70.330">
    <property type="match status" value="1"/>
</dbReference>
<dbReference type="InterPro" id="IPR035979">
    <property type="entry name" value="RBD_domain_sf"/>
</dbReference>
<dbReference type="InterPro" id="IPR012677">
    <property type="entry name" value="Nucleotide-bd_a/b_plait_sf"/>
</dbReference>
<dbReference type="Proteomes" id="UP000594454">
    <property type="component" value="Chromosome 4"/>
</dbReference>
<dbReference type="InterPro" id="IPR000504">
    <property type="entry name" value="RRM_dom"/>
</dbReference>
<evidence type="ECO:0000313" key="7">
    <source>
        <dbReference type="Proteomes" id="UP000594454"/>
    </source>
</evidence>
<feature type="coiled-coil region" evidence="3">
    <location>
        <begin position="78"/>
        <end position="105"/>
    </location>
</feature>
<evidence type="ECO:0000256" key="2">
    <source>
        <dbReference type="PROSITE-ProRule" id="PRU00176"/>
    </source>
</evidence>
<dbReference type="GO" id="GO:0003723">
    <property type="term" value="F:RNA binding"/>
    <property type="evidence" value="ECO:0007669"/>
    <property type="project" value="UniProtKB-UniRule"/>
</dbReference>
<protein>
    <recommendedName>
        <fullName evidence="5">RRM domain-containing protein</fullName>
    </recommendedName>
</protein>
<dbReference type="FunCoup" id="A0A7R8UVK0">
    <property type="interactions" value="1665"/>
</dbReference>
<evidence type="ECO:0000256" key="3">
    <source>
        <dbReference type="SAM" id="Coils"/>
    </source>
</evidence>
<dbReference type="EMBL" id="LR899012">
    <property type="protein sequence ID" value="CAD7087930.1"/>
    <property type="molecule type" value="Genomic_DNA"/>
</dbReference>
<reference evidence="6 7" key="1">
    <citation type="submission" date="2020-11" db="EMBL/GenBank/DDBJ databases">
        <authorList>
            <person name="Wallbank WR R."/>
            <person name="Pardo Diaz C."/>
            <person name="Kozak K."/>
            <person name="Martin S."/>
            <person name="Jiggins C."/>
            <person name="Moest M."/>
            <person name="Warren A I."/>
            <person name="Generalovic N T."/>
            <person name="Byers J.R.P. K."/>
            <person name="Montejo-Kovacevich G."/>
            <person name="Yen C E."/>
        </authorList>
    </citation>
    <scope>NUCLEOTIDE SEQUENCE [LARGE SCALE GENOMIC DNA]</scope>
</reference>
<keyword evidence="3" id="KW-0175">Coiled coil</keyword>
<evidence type="ECO:0000256" key="1">
    <source>
        <dbReference type="ARBA" id="ARBA00022884"/>
    </source>
</evidence>
<gene>
    <name evidence="6" type="ORF">HERILL_LOCUS10602</name>
</gene>
<feature type="compositionally biased region" description="Polar residues" evidence="4">
    <location>
        <begin position="129"/>
        <end position="155"/>
    </location>
</feature>
<keyword evidence="7" id="KW-1185">Reference proteome</keyword>
<proteinExistence type="predicted"/>
<organism evidence="6 7">
    <name type="scientific">Hermetia illucens</name>
    <name type="common">Black soldier fly</name>
    <dbReference type="NCBI Taxonomy" id="343691"/>
    <lineage>
        <taxon>Eukaryota</taxon>
        <taxon>Metazoa</taxon>
        <taxon>Ecdysozoa</taxon>
        <taxon>Arthropoda</taxon>
        <taxon>Hexapoda</taxon>
        <taxon>Insecta</taxon>
        <taxon>Pterygota</taxon>
        <taxon>Neoptera</taxon>
        <taxon>Endopterygota</taxon>
        <taxon>Diptera</taxon>
        <taxon>Brachycera</taxon>
        <taxon>Stratiomyomorpha</taxon>
        <taxon>Stratiomyidae</taxon>
        <taxon>Hermetiinae</taxon>
        <taxon>Hermetia</taxon>
    </lineage>
</organism>
<keyword evidence="1 2" id="KW-0694">RNA-binding</keyword>
<dbReference type="PROSITE" id="PS50102">
    <property type="entry name" value="RRM"/>
    <property type="match status" value="1"/>
</dbReference>
<evidence type="ECO:0000256" key="4">
    <source>
        <dbReference type="SAM" id="MobiDB-lite"/>
    </source>
</evidence>